<dbReference type="HOGENOM" id="CLU_064244_4_0_9"/>
<dbReference type="eggNOG" id="COG3394">
    <property type="taxonomic scope" value="Bacteria"/>
</dbReference>
<dbReference type="Pfam" id="PF04794">
    <property type="entry name" value="YdjC"/>
    <property type="match status" value="1"/>
</dbReference>
<dbReference type="InterPro" id="IPR011330">
    <property type="entry name" value="Glyco_hydro/deAcase_b/a-brl"/>
</dbReference>
<evidence type="ECO:0000313" key="7">
    <source>
        <dbReference type="Proteomes" id="UP000003157"/>
    </source>
</evidence>
<dbReference type="SUPFAM" id="SSF88713">
    <property type="entry name" value="Glycoside hydrolase/deacetylase"/>
    <property type="match status" value="1"/>
</dbReference>
<dbReference type="InterPro" id="IPR006879">
    <property type="entry name" value="YdjC-like"/>
</dbReference>
<dbReference type="OrthoDB" id="9774177at2"/>
<comment type="cofactor">
    <cofactor evidence="1">
        <name>Mg(2+)</name>
        <dbReference type="ChEBI" id="CHEBI:18420"/>
    </cofactor>
</comment>
<dbReference type="EMBL" id="ADKX01000030">
    <property type="protein sequence ID" value="EFW05001.1"/>
    <property type="molecule type" value="Genomic_DNA"/>
</dbReference>
<dbReference type="PANTHER" id="PTHR31609:SF1">
    <property type="entry name" value="CARBOHYDRATE DEACETYLASE"/>
    <property type="match status" value="1"/>
</dbReference>
<dbReference type="Gene3D" id="3.20.20.370">
    <property type="entry name" value="Glycoside hydrolase/deacetylase"/>
    <property type="match status" value="1"/>
</dbReference>
<evidence type="ECO:0000256" key="3">
    <source>
        <dbReference type="ARBA" id="ARBA00022801"/>
    </source>
</evidence>
<evidence type="ECO:0008006" key="8">
    <source>
        <dbReference type="Google" id="ProtNLM"/>
    </source>
</evidence>
<evidence type="ECO:0000256" key="2">
    <source>
        <dbReference type="ARBA" id="ARBA00022723"/>
    </source>
</evidence>
<dbReference type="AlphaFoldDB" id="E7G9Z3"/>
<dbReference type="PANTHER" id="PTHR31609">
    <property type="entry name" value="YDJC DEACETYLASE FAMILY MEMBER"/>
    <property type="match status" value="1"/>
</dbReference>
<dbReference type="GO" id="GO:0016787">
    <property type="term" value="F:hydrolase activity"/>
    <property type="evidence" value="ECO:0007669"/>
    <property type="project" value="UniProtKB-KW"/>
</dbReference>
<dbReference type="GO" id="GO:0046872">
    <property type="term" value="F:metal ion binding"/>
    <property type="evidence" value="ECO:0007669"/>
    <property type="project" value="UniProtKB-KW"/>
</dbReference>
<reference evidence="6 7" key="1">
    <citation type="submission" date="2010-12" db="EMBL/GenBank/DDBJ databases">
        <title>The Genome Sequence of Coprobacillus sp. strain 29_1.</title>
        <authorList>
            <consortium name="The Broad Institute Genome Sequencing Platform"/>
            <person name="Earl A."/>
            <person name="Ward D."/>
            <person name="Feldgarden M."/>
            <person name="Gevers D."/>
            <person name="Daigneault M."/>
            <person name="Sibley C.D."/>
            <person name="White A."/>
            <person name="Strauss J."/>
            <person name="Allen-Vercoe E."/>
            <person name="Young S.K."/>
            <person name="Zeng Q."/>
            <person name="Gargeya S."/>
            <person name="Fitzgerald M."/>
            <person name="Haas B."/>
            <person name="Abouelleil A."/>
            <person name="Alvarado L."/>
            <person name="Arachchi H.M."/>
            <person name="Berlin A."/>
            <person name="Brown A."/>
            <person name="Chapman S.B."/>
            <person name="Chen Z."/>
            <person name="Dunbar C."/>
            <person name="Freedman E."/>
            <person name="Gearin G."/>
            <person name="Gellesch M."/>
            <person name="Goldberg J."/>
            <person name="Griggs A."/>
            <person name="Gujja S."/>
            <person name="Heilman E."/>
            <person name="Heiman D."/>
            <person name="Howarth C."/>
            <person name="Larson L."/>
            <person name="Lui A."/>
            <person name="MacDonald P.J.P."/>
            <person name="Mehta T."/>
            <person name="Montmayeur A."/>
            <person name="Murphy C."/>
            <person name="Neiman D."/>
            <person name="Pearson M."/>
            <person name="Priest M."/>
            <person name="Roberts A."/>
            <person name="Saif S."/>
            <person name="Shea T."/>
            <person name="Shenoy N."/>
            <person name="Sisk P."/>
            <person name="Stolte C."/>
            <person name="Sykes S."/>
            <person name="White J."/>
            <person name="Yandava C."/>
            <person name="Nusbaum C."/>
            <person name="Birren B."/>
        </authorList>
    </citation>
    <scope>NUCLEOTIDE SEQUENCE [LARGE SCALE GENOMIC DNA]</scope>
    <source>
        <strain evidence="6 7">29_1</strain>
    </source>
</reference>
<keyword evidence="4" id="KW-0460">Magnesium</keyword>
<keyword evidence="2" id="KW-0479">Metal-binding</keyword>
<organism evidence="6 7">
    <name type="scientific">Coprobacillus cateniformis</name>
    <dbReference type="NCBI Taxonomy" id="100884"/>
    <lineage>
        <taxon>Bacteria</taxon>
        <taxon>Bacillati</taxon>
        <taxon>Bacillota</taxon>
        <taxon>Erysipelotrichia</taxon>
        <taxon>Erysipelotrichales</taxon>
        <taxon>Coprobacillaceae</taxon>
        <taxon>Coprobacillus</taxon>
    </lineage>
</organism>
<keyword evidence="3" id="KW-0378">Hydrolase</keyword>
<dbReference type="RefSeq" id="WP_008788691.1">
    <property type="nucleotide sequence ID" value="NZ_AKCB01000003.1"/>
</dbReference>
<gene>
    <name evidence="6" type="ORF">HMPREF9488_01583</name>
</gene>
<comment type="caution">
    <text evidence="6">The sequence shown here is derived from an EMBL/GenBank/DDBJ whole genome shotgun (WGS) entry which is preliminary data.</text>
</comment>
<evidence type="ECO:0000256" key="1">
    <source>
        <dbReference type="ARBA" id="ARBA00001946"/>
    </source>
</evidence>
<dbReference type="GeneID" id="78231186"/>
<sequence>MKLLIQADDYGITRAVSSGIVFGIHHGLVRNTGIFTNMDWTEECLDMIKPYLDQIDLGIDLNISTGRPILPTYQIPTLVNQEGIFLTSWESRKRDEFCEDKNHASMDEVYQEFEAQIQRFIELVGKKPDYIHGHAYTTEMICQVQRALSQKYGIPYTSDIWDKLFGFDISGYRIPWYIKPATLENQINSSLSQYLLNHKNELLQKEYCLVVGHMGYVDDELLKLSSYHLYRIKDLEGITNLEVMDWVKESHISLIRYSEICNHEKGR</sequence>
<dbReference type="CDD" id="cd10805">
    <property type="entry name" value="YdjC_like_1"/>
    <property type="match status" value="1"/>
</dbReference>
<dbReference type="GO" id="GO:0019213">
    <property type="term" value="F:deacetylase activity"/>
    <property type="evidence" value="ECO:0007669"/>
    <property type="project" value="TreeGrafter"/>
</dbReference>
<dbReference type="Proteomes" id="UP000003157">
    <property type="component" value="Unassembled WGS sequence"/>
</dbReference>
<dbReference type="GO" id="GO:0005975">
    <property type="term" value="P:carbohydrate metabolic process"/>
    <property type="evidence" value="ECO:0007669"/>
    <property type="project" value="InterPro"/>
</dbReference>
<dbReference type="STRING" id="100884.GCA_000269565_03429"/>
<keyword evidence="5" id="KW-0119">Carbohydrate metabolism</keyword>
<accession>E7G9Z3</accession>
<keyword evidence="7" id="KW-1185">Reference proteome</keyword>
<evidence type="ECO:0000313" key="6">
    <source>
        <dbReference type="EMBL" id="EFW05001.1"/>
    </source>
</evidence>
<protein>
    <recommendedName>
        <fullName evidence="8">YdjC family protein</fullName>
    </recommendedName>
</protein>
<evidence type="ECO:0000256" key="5">
    <source>
        <dbReference type="ARBA" id="ARBA00023277"/>
    </source>
</evidence>
<evidence type="ECO:0000256" key="4">
    <source>
        <dbReference type="ARBA" id="ARBA00022842"/>
    </source>
</evidence>
<proteinExistence type="predicted"/>
<name>E7G9Z3_9FIRM</name>